<evidence type="ECO:0000256" key="2">
    <source>
        <dbReference type="ARBA" id="ARBA00023118"/>
    </source>
</evidence>
<protein>
    <submittedName>
        <fullName evidence="5">Type III-B CRISPR-associated protein Cas10/Cmr2</fullName>
    </submittedName>
</protein>
<dbReference type="InterPro" id="IPR000160">
    <property type="entry name" value="GGDEF_dom"/>
</dbReference>
<dbReference type="PANTHER" id="PTHR36528">
    <property type="entry name" value="CRISPR SYSTEM SINGLE-STRAND-SPECIFIC DEOXYRIBONUCLEASE CAS10/CSM1 (SUBTYPE III-A)"/>
    <property type="match status" value="1"/>
</dbReference>
<dbReference type="EMBL" id="DTBX01000130">
    <property type="protein sequence ID" value="HGQ55547.1"/>
    <property type="molecule type" value="Genomic_DNA"/>
</dbReference>
<sequence>MADYKLKLKALLHDPIDKQYVMWKLQENHEEVAQRYFNHIFPNEKLEEKKIKTADQLASAISRIIGEKEIKIEWQEINYIDLFSLKTKEIGKPKDDNEVKTFFERLGTLTFKDENERAELCFLFLWRFLPEIFPWITTHPADSRAPNHSIYDHLVQTSAIVSCLPKPAFLLFTIGPVQEFIATARKTSDLWAGSYLLSYLTYKAIEIILEELGPDNVIYPNLLAQPLVDKWLYEKFENTSIENFKEEIYFKEYINNCFQEETLTIANFPNRFLAIVPFEKAEDIGNRCKEKVIKELDNLVNKMKEIEELKEIKDNVFEKIKDHLKDYFQIYYVYLPWCKEGYEDVQIVLDEYKNLVGENEIYEVIRLIKERTPHKANVGSAYSLLCELIERFLASRKMFRKYENIVGEQKDEKCHLCGNYDALLINWDRLDREIVREKERLCGVCFVKRLLPKIMKNILKLKEEIRFPSTAEMATVLYKLKMEGEKAEEIKKKFNEFRSRFEKIPRTESVPALKDYPLFDIGGEWLFKEIYRKEKLKREYGIEASEDDYKEILKIIKEENPPTYYAVLIMDGDEIGKWLKGEKMARIKELLHPKVVESLKEKEDIKNILCFRHPMSASIHQDFSRRLTNFALNKVRKKVEEVNYGKLIYAGGDDILAFLPVEKVFDCAYSLQKEFKEVLGEKASMSAGIGIIHWKYPLRLALSRVRESERKAKDRYGRDAFSVIYLARSGEERFFGSKWKIKDFFDDLACWFKNQKISKGFGYAFLEFIERVVGENGEEEEVKELIEIELIRVLRRKIKNGLKEEEKKEMEEKFLDIFKNRGNYNLGLRDFANMVIIVERVF</sequence>
<dbReference type="PANTHER" id="PTHR36528:SF1">
    <property type="entry name" value="CRISPR SYSTEM SINGLE-STRAND-SPECIFIC DEOXYRIBONUCLEASE CAS10_CSM1 (SUBTYPE III-A)"/>
    <property type="match status" value="1"/>
</dbReference>
<dbReference type="InterPro" id="IPR013407">
    <property type="entry name" value="CRISPR-assoc_prot_Cmr2"/>
</dbReference>
<dbReference type="GO" id="GO:0051607">
    <property type="term" value="P:defense response to virus"/>
    <property type="evidence" value="ECO:0007669"/>
    <property type="project" value="UniProtKB-KW"/>
</dbReference>
<dbReference type="GO" id="GO:0000166">
    <property type="term" value="F:nucleotide binding"/>
    <property type="evidence" value="ECO:0007669"/>
    <property type="project" value="UniProtKB-KW"/>
</dbReference>
<organism evidence="5">
    <name type="scientific">candidate division WOR-3 bacterium</name>
    <dbReference type="NCBI Taxonomy" id="2052148"/>
    <lineage>
        <taxon>Bacteria</taxon>
        <taxon>Bacteria division WOR-3</taxon>
    </lineage>
</organism>
<dbReference type="Gene3D" id="3.30.70.2220">
    <property type="entry name" value="CRISPR-Cas system, Cmr2 subunit, D1 domain, cysteine cluster"/>
    <property type="match status" value="1"/>
</dbReference>
<evidence type="ECO:0000256" key="3">
    <source>
        <dbReference type="SAM" id="Coils"/>
    </source>
</evidence>
<evidence type="ECO:0000256" key="1">
    <source>
        <dbReference type="ARBA" id="ARBA00022741"/>
    </source>
</evidence>
<dbReference type="InterPro" id="IPR024615">
    <property type="entry name" value="CRISPR-assoc_Cmr2_N"/>
</dbReference>
<proteinExistence type="predicted"/>
<dbReference type="PROSITE" id="PS50887">
    <property type="entry name" value="GGDEF"/>
    <property type="match status" value="1"/>
</dbReference>
<keyword evidence="3" id="KW-0175">Coiled coil</keyword>
<evidence type="ECO:0000259" key="4">
    <source>
        <dbReference type="PROSITE" id="PS50887"/>
    </source>
</evidence>
<feature type="coiled-coil region" evidence="3">
    <location>
        <begin position="289"/>
        <end position="326"/>
    </location>
</feature>
<gene>
    <name evidence="5" type="primary">cas10</name>
    <name evidence="5" type="ORF">ENU28_03665</name>
</gene>
<dbReference type="InterPro" id="IPR054767">
    <property type="entry name" value="Cas10-Cmr2_palm2"/>
</dbReference>
<dbReference type="Gene3D" id="3.30.70.270">
    <property type="match status" value="1"/>
</dbReference>
<dbReference type="InterPro" id="IPR038242">
    <property type="entry name" value="Cmr2_N"/>
</dbReference>
<feature type="domain" description="GGDEF" evidence="4">
    <location>
        <begin position="563"/>
        <end position="726"/>
    </location>
</feature>
<dbReference type="InterPro" id="IPR043128">
    <property type="entry name" value="Rev_trsase/Diguanyl_cyclase"/>
</dbReference>
<dbReference type="Pfam" id="PF22335">
    <property type="entry name" value="Cas10-Cmr2_palm2"/>
    <property type="match status" value="1"/>
</dbReference>
<accession>A0A7V4CIC2</accession>
<keyword evidence="2" id="KW-0051">Antiviral defense</keyword>
<dbReference type="AlphaFoldDB" id="A0A7V4CIC2"/>
<dbReference type="CDD" id="cd09679">
    <property type="entry name" value="Cas10_III"/>
    <property type="match status" value="1"/>
</dbReference>
<dbReference type="InterPro" id="IPR052117">
    <property type="entry name" value="Cas10/Csm1_subtype-III-A"/>
</dbReference>
<name>A0A7V4CIC2_UNCW3</name>
<dbReference type="Pfam" id="PF12469">
    <property type="entry name" value="Cmr2_N"/>
    <property type="match status" value="1"/>
</dbReference>
<evidence type="ECO:0000313" key="5">
    <source>
        <dbReference type="EMBL" id="HGQ55547.1"/>
    </source>
</evidence>
<dbReference type="NCBIfam" id="TIGR02577">
    <property type="entry name" value="cas_TM1794_Cmr2"/>
    <property type="match status" value="1"/>
</dbReference>
<keyword evidence="1" id="KW-0547">Nucleotide-binding</keyword>
<reference evidence="5" key="1">
    <citation type="journal article" date="2020" name="mSystems">
        <title>Genome- and Community-Level Interaction Insights into Carbon Utilization and Element Cycling Functions of Hydrothermarchaeota in Hydrothermal Sediment.</title>
        <authorList>
            <person name="Zhou Z."/>
            <person name="Liu Y."/>
            <person name="Xu W."/>
            <person name="Pan J."/>
            <person name="Luo Z.H."/>
            <person name="Li M."/>
        </authorList>
    </citation>
    <scope>NUCLEOTIDE SEQUENCE [LARGE SCALE GENOMIC DNA]</scope>
    <source>
        <strain evidence="5">SpSt-655</strain>
    </source>
</reference>
<comment type="caution">
    <text evidence="5">The sequence shown here is derived from an EMBL/GenBank/DDBJ whole genome shotgun (WGS) entry which is preliminary data.</text>
</comment>